<dbReference type="SUPFAM" id="SSF63829">
    <property type="entry name" value="Calcium-dependent phosphotriesterase"/>
    <property type="match status" value="1"/>
</dbReference>
<feature type="chain" id="PRO_5026752710" evidence="1">
    <location>
        <begin position="25"/>
        <end position="766"/>
    </location>
</feature>
<accession>A0A6L5YHH6</accession>
<keyword evidence="1" id="KW-0732">Signal</keyword>
<sequence length="766" mass="84325">MRKNLRGRKATAIALASVMAMSLAACGKQDGSNPGGQTEQKEYVYVPEYLELDDNTNSSYSNMTVQGDKLYYTNYQWDEASGESKVVLGAYSLTDGSREDLPITINADGGGIYSMQADEEGNIYTAEFEWNATEGDDAYTQQTTVLHKYDASGTELMAQDITDIMQQDENNSYVGSMCLDDQGRFYISSDSLIRLFGSDGQFQGAVQTDSQWIQGMGKAKDGKVYLAYYDQSGNVKLSQIDFDGKALGQTYDNFPNTNGNGGLCAGIDNDLLVNTDTALYDYSLADQKTTEILSWLDSDINGSYVTYAAATADGKILAVVNDWNTGETDLVKLTKTKASEVAQKSQITIGTLYTSQSLQAAAVAFNKQSNEYHVNIKTYIDDNNWTETSWADGITAMNNDITSGAGCPDILDLSNLDVKELASKGVFEDMTPYLEKSSVLSKDDFFENIVDSYTFDGKLVGIPKSFTLNTIVGKTSEVGDKKGWTIDDIIVYAGQHEGASLFEGMTKSGMLYTLLAYDLDSYIDWETGKCSFDSEDFQKVLEFVNTFPEEYDWQNDDRSTPVKIQSGEVLLNMTGIYQLNSIQEEEAMFGEPVTYIGYPTSGGGSGTYMQASELYAITAKSSNKDGAWAFIENYLNQPFDNLYSYGLPAKKSALDDMVEQAMNVTYMTDENGEQILDENGNPIPEDGTSSISYGDWEYSYHIPTQEEVATLQDLISVAEPSSATGNDEITNIITEEAEAFFKGQKSVADVANVIQSRVQVYVNENR</sequence>
<dbReference type="Gene3D" id="3.40.190.10">
    <property type="entry name" value="Periplasmic binding protein-like II"/>
    <property type="match status" value="1"/>
</dbReference>
<protein>
    <submittedName>
        <fullName evidence="2">Extracellular solute-binding protein</fullName>
    </submittedName>
</protein>
<evidence type="ECO:0000256" key="1">
    <source>
        <dbReference type="SAM" id="SignalP"/>
    </source>
</evidence>
<dbReference type="RefSeq" id="WP_154495114.1">
    <property type="nucleotide sequence ID" value="NZ_VUMU01000002.1"/>
</dbReference>
<dbReference type="PROSITE" id="PS51257">
    <property type="entry name" value="PROKAR_LIPOPROTEIN"/>
    <property type="match status" value="1"/>
</dbReference>
<evidence type="ECO:0000313" key="2">
    <source>
        <dbReference type="EMBL" id="MST57112.1"/>
    </source>
</evidence>
<organism evidence="2 3">
    <name type="scientific">Waltera intestinalis</name>
    <dbReference type="NCBI Taxonomy" id="2606635"/>
    <lineage>
        <taxon>Bacteria</taxon>
        <taxon>Bacillati</taxon>
        <taxon>Bacillota</taxon>
        <taxon>Clostridia</taxon>
        <taxon>Lachnospirales</taxon>
        <taxon>Lachnospiraceae</taxon>
        <taxon>Waltera</taxon>
    </lineage>
</organism>
<dbReference type="PANTHER" id="PTHR43649">
    <property type="entry name" value="ARABINOSE-BINDING PROTEIN-RELATED"/>
    <property type="match status" value="1"/>
</dbReference>
<feature type="signal peptide" evidence="1">
    <location>
        <begin position="1"/>
        <end position="24"/>
    </location>
</feature>
<name>A0A6L5YHH6_9FIRM</name>
<dbReference type="PANTHER" id="PTHR43649:SF12">
    <property type="entry name" value="DIACETYLCHITOBIOSE BINDING PROTEIN DASA"/>
    <property type="match status" value="1"/>
</dbReference>
<dbReference type="EMBL" id="VUMU01000002">
    <property type="protein sequence ID" value="MST57112.1"/>
    <property type="molecule type" value="Genomic_DNA"/>
</dbReference>
<dbReference type="InterPro" id="IPR006059">
    <property type="entry name" value="SBP"/>
</dbReference>
<dbReference type="Proteomes" id="UP000476055">
    <property type="component" value="Unassembled WGS sequence"/>
</dbReference>
<dbReference type="InterPro" id="IPR050490">
    <property type="entry name" value="Bact_solute-bd_prot1"/>
</dbReference>
<dbReference type="Pfam" id="PF01547">
    <property type="entry name" value="SBP_bac_1"/>
    <property type="match status" value="1"/>
</dbReference>
<reference evidence="2 3" key="1">
    <citation type="submission" date="2019-08" db="EMBL/GenBank/DDBJ databases">
        <title>In-depth cultivation of the pig gut microbiome towards novel bacterial diversity and tailored functional studies.</title>
        <authorList>
            <person name="Wylensek D."/>
            <person name="Hitch T.C.A."/>
            <person name="Clavel T."/>
        </authorList>
    </citation>
    <scope>NUCLEOTIDE SEQUENCE [LARGE SCALE GENOMIC DNA]</scope>
    <source>
        <strain evidence="2 3">WCA3-601-WT-6H</strain>
    </source>
</reference>
<dbReference type="AlphaFoldDB" id="A0A6L5YHH6"/>
<evidence type="ECO:0000313" key="3">
    <source>
        <dbReference type="Proteomes" id="UP000476055"/>
    </source>
</evidence>
<keyword evidence="3" id="KW-1185">Reference proteome</keyword>
<proteinExistence type="predicted"/>
<gene>
    <name evidence="2" type="ORF">FYJ59_02420</name>
</gene>
<comment type="caution">
    <text evidence="2">The sequence shown here is derived from an EMBL/GenBank/DDBJ whole genome shotgun (WGS) entry which is preliminary data.</text>
</comment>
<dbReference type="SUPFAM" id="SSF53850">
    <property type="entry name" value="Periplasmic binding protein-like II"/>
    <property type="match status" value="1"/>
</dbReference>